<dbReference type="InterPro" id="IPR011008">
    <property type="entry name" value="Dimeric_a/b-barrel"/>
</dbReference>
<proteinExistence type="predicted"/>
<dbReference type="Proteomes" id="UP000431401">
    <property type="component" value="Unassembled WGS sequence"/>
</dbReference>
<name>A0A7K0DVH5_9NOCA</name>
<evidence type="ECO:0000313" key="3">
    <source>
        <dbReference type="Proteomes" id="UP000431401"/>
    </source>
</evidence>
<feature type="domain" description="ABM" evidence="1">
    <location>
        <begin position="2"/>
        <end position="90"/>
    </location>
</feature>
<comment type="caution">
    <text evidence="2">The sequence shown here is derived from an EMBL/GenBank/DDBJ whole genome shotgun (WGS) entry which is preliminary data.</text>
</comment>
<evidence type="ECO:0000313" key="2">
    <source>
        <dbReference type="EMBL" id="MQY29790.1"/>
    </source>
</evidence>
<evidence type="ECO:0000259" key="1">
    <source>
        <dbReference type="PROSITE" id="PS51725"/>
    </source>
</evidence>
<dbReference type="InterPro" id="IPR007138">
    <property type="entry name" value="ABM_dom"/>
</dbReference>
<dbReference type="EMBL" id="WEGI01000012">
    <property type="protein sequence ID" value="MQY29790.1"/>
    <property type="molecule type" value="Genomic_DNA"/>
</dbReference>
<gene>
    <name evidence="2" type="ORF">NRB56_53830</name>
</gene>
<sequence length="105" mass="11601">MFSVFGRMIALPGRRDEVIALIKESALAAGDDSGLLTYTVNTALDDPDALWVTELWIDQEAHDTATRSDPVTEVTQRFLELLAEQPAGFYGHAVHVQDRMPDGSR</sequence>
<dbReference type="OrthoDB" id="165368at2"/>
<dbReference type="AlphaFoldDB" id="A0A7K0DVH5"/>
<reference evidence="2 3" key="1">
    <citation type="submission" date="2019-10" db="EMBL/GenBank/DDBJ databases">
        <title>Nocardia macrotermitis sp. nov. and Nocardia aurantia sp. nov., isolated from the gut of fungus growing-termite Macrotermes natalensis.</title>
        <authorList>
            <person name="Benndorf R."/>
            <person name="Schwitalla J."/>
            <person name="Martin K."/>
            <person name="De Beer W."/>
            <person name="Kaster A.-K."/>
            <person name="Vollmers J."/>
            <person name="Poulsen M."/>
            <person name="Beemelmanns C."/>
        </authorList>
    </citation>
    <scope>NUCLEOTIDE SEQUENCE [LARGE SCALE GENOMIC DNA]</scope>
    <source>
        <strain evidence="2 3">RB56</strain>
    </source>
</reference>
<dbReference type="Pfam" id="PF03992">
    <property type="entry name" value="ABM"/>
    <property type="match status" value="1"/>
</dbReference>
<keyword evidence="3" id="KW-1185">Reference proteome</keyword>
<dbReference type="PROSITE" id="PS51725">
    <property type="entry name" value="ABM"/>
    <property type="match status" value="1"/>
</dbReference>
<dbReference type="SUPFAM" id="SSF54909">
    <property type="entry name" value="Dimeric alpha+beta barrel"/>
    <property type="match status" value="1"/>
</dbReference>
<organism evidence="2 3">
    <name type="scientific">Nocardia aurantia</name>
    <dbReference type="NCBI Taxonomy" id="2585199"/>
    <lineage>
        <taxon>Bacteria</taxon>
        <taxon>Bacillati</taxon>
        <taxon>Actinomycetota</taxon>
        <taxon>Actinomycetes</taxon>
        <taxon>Mycobacteriales</taxon>
        <taxon>Nocardiaceae</taxon>
        <taxon>Nocardia</taxon>
    </lineage>
</organism>
<dbReference type="Gene3D" id="3.30.70.100">
    <property type="match status" value="1"/>
</dbReference>
<accession>A0A7K0DVH5</accession>
<protein>
    <recommendedName>
        <fullName evidence="1">ABM domain-containing protein</fullName>
    </recommendedName>
</protein>